<dbReference type="Proteomes" id="UP001213000">
    <property type="component" value="Unassembled WGS sequence"/>
</dbReference>
<gene>
    <name evidence="4" type="ORF">NP233_g9744</name>
</gene>
<dbReference type="AlphaFoldDB" id="A0AAD5YSJ8"/>
<keyword evidence="2" id="KW-0812">Transmembrane</keyword>
<reference evidence="4" key="1">
    <citation type="submission" date="2022-07" db="EMBL/GenBank/DDBJ databases">
        <title>Genome Sequence of Leucocoprinus birnbaumii.</title>
        <authorList>
            <person name="Buettner E."/>
        </authorList>
    </citation>
    <scope>NUCLEOTIDE SEQUENCE</scope>
    <source>
        <strain evidence="4">VT141</strain>
    </source>
</reference>
<protein>
    <recommendedName>
        <fullName evidence="3">DUF6533 domain-containing protein</fullName>
    </recommendedName>
</protein>
<dbReference type="Pfam" id="PF20151">
    <property type="entry name" value="DUF6533"/>
    <property type="match status" value="1"/>
</dbReference>
<feature type="transmembrane region" description="Helical" evidence="2">
    <location>
        <begin position="91"/>
        <end position="111"/>
    </location>
</feature>
<evidence type="ECO:0000256" key="2">
    <source>
        <dbReference type="SAM" id="Phobius"/>
    </source>
</evidence>
<proteinExistence type="predicted"/>
<sequence>MDTLHGSPSFFAGIVPSRMICLAAGTILLYDHLTTLDQEINLVWRRRLGTYGTACFRWDIAACILIAFSIVWCEVILVLRTWALWNMSGRILGFFGIVACAKVPLAVVGLYKSIHSSHYLQITDRALPSQFICISPMMGNWSWETLVFVAIMITETAIASLTIIRAIEGGLYFEIADCTHMLMTQPSTPTARKSASQWYFRIHYMGVIYYVFTLDVMSLVRIRTKHLEPRRSVAPSRILPFGVLQAVIQSTLCNRVIFLAREPSDLGVDALLSQTIKSTFVCAPAKTARSEETDTASTLNARGPVKLDRTNP</sequence>
<accession>A0AAD5YSJ8</accession>
<feature type="transmembrane region" description="Helical" evidence="2">
    <location>
        <begin position="12"/>
        <end position="33"/>
    </location>
</feature>
<name>A0AAD5YSJ8_9AGAR</name>
<keyword evidence="5" id="KW-1185">Reference proteome</keyword>
<feature type="transmembrane region" description="Helical" evidence="2">
    <location>
        <begin position="202"/>
        <end position="222"/>
    </location>
</feature>
<evidence type="ECO:0000313" key="5">
    <source>
        <dbReference type="Proteomes" id="UP001213000"/>
    </source>
</evidence>
<evidence type="ECO:0000256" key="1">
    <source>
        <dbReference type="SAM" id="MobiDB-lite"/>
    </source>
</evidence>
<evidence type="ECO:0000259" key="3">
    <source>
        <dbReference type="Pfam" id="PF20151"/>
    </source>
</evidence>
<organism evidence="4 5">
    <name type="scientific">Leucocoprinus birnbaumii</name>
    <dbReference type="NCBI Taxonomy" id="56174"/>
    <lineage>
        <taxon>Eukaryota</taxon>
        <taxon>Fungi</taxon>
        <taxon>Dikarya</taxon>
        <taxon>Basidiomycota</taxon>
        <taxon>Agaricomycotina</taxon>
        <taxon>Agaricomycetes</taxon>
        <taxon>Agaricomycetidae</taxon>
        <taxon>Agaricales</taxon>
        <taxon>Agaricineae</taxon>
        <taxon>Agaricaceae</taxon>
        <taxon>Leucocoprinus</taxon>
    </lineage>
</organism>
<keyword evidence="2" id="KW-0472">Membrane</keyword>
<keyword evidence="2" id="KW-1133">Transmembrane helix</keyword>
<feature type="region of interest" description="Disordered" evidence="1">
    <location>
        <begin position="292"/>
        <end position="312"/>
    </location>
</feature>
<evidence type="ECO:0000313" key="4">
    <source>
        <dbReference type="EMBL" id="KAJ3562174.1"/>
    </source>
</evidence>
<feature type="transmembrane region" description="Helical" evidence="2">
    <location>
        <begin position="54"/>
        <end position="79"/>
    </location>
</feature>
<comment type="caution">
    <text evidence="4">The sequence shown here is derived from an EMBL/GenBank/DDBJ whole genome shotgun (WGS) entry which is preliminary data.</text>
</comment>
<feature type="domain" description="DUF6533" evidence="3">
    <location>
        <begin position="20"/>
        <end position="49"/>
    </location>
</feature>
<feature type="transmembrane region" description="Helical" evidence="2">
    <location>
        <begin position="146"/>
        <end position="167"/>
    </location>
</feature>
<dbReference type="EMBL" id="JANIEX010000903">
    <property type="protein sequence ID" value="KAJ3562174.1"/>
    <property type="molecule type" value="Genomic_DNA"/>
</dbReference>
<dbReference type="InterPro" id="IPR045340">
    <property type="entry name" value="DUF6533"/>
</dbReference>